<dbReference type="Proteomes" id="UP000728185">
    <property type="component" value="Unassembled WGS sequence"/>
</dbReference>
<proteinExistence type="predicted"/>
<feature type="region of interest" description="Disordered" evidence="1">
    <location>
        <begin position="661"/>
        <end position="681"/>
    </location>
</feature>
<name>A0A8E0RN48_9TREM</name>
<feature type="region of interest" description="Disordered" evidence="1">
    <location>
        <begin position="285"/>
        <end position="313"/>
    </location>
</feature>
<protein>
    <recommendedName>
        <fullName evidence="4">Tubulin polyglutamylase TTLL11</fullName>
    </recommendedName>
</protein>
<evidence type="ECO:0000313" key="3">
    <source>
        <dbReference type="Proteomes" id="UP000728185"/>
    </source>
</evidence>
<keyword evidence="3" id="KW-1185">Reference proteome</keyword>
<accession>A0A8E0RN48</accession>
<sequence length="740" mass="83134">IIGFDFLLLEPDARPVLLEVNSNPSLRTDALHSFLSRSTFCSEAPESTTSPDLSPPHLPKHLTRAFSPCGPVAEAATLLSCMLGDRYAQFERSAVDECIKGGLIKATLKLMAARIRDRRTKRNPYGESAKDNHSNLFTRIPSTTANQIGSTRFTVSSVKSVQLPILVHSPEKNDLDKHPSTHPSPRWARTTSDMCTLDKVIQGNDSNEIMSSSSEYQILKITTPKSQNTPTVYDRTDCFFISSDHNSNALKNEKSRLQLPQLTQYFGRQTDNIHRAQHQALSLKRTPKPIHGGNTLLVRLPDKGPSSSSGTRMPHLESATCKLLDFTKHSLNGISSSWPSIESTVTMRKQILNGPPSADRSPSDVEPSQLDLVYTEGARNYEASNSDWHEEYVNLIDKLYATKMKLGSLASNPYDWESPLVHQLPFVASVNLSAFDSPARIIELLADMFLCVLTARRRRLKKTGPPKDPDLLSDDWTTSTKCSILNQSERDLFIPRMDLSSFRAFCRRCQMDKLGLTYTELDLIFTKQRAWWQRVYEPNLCKRSRELCTIRGLSFPAFVDLCLQLSRHCCSRHDGSPETTISSSAPLPMIPLSPFPMDESGSELSVSMQQRCHQNPLQSVDTDTKLDSACTNAPRRSKSGPSMSLRDVVMVTDCISTKVRQENRRRATKQVQQSRSLPVKTGCQSIASSRSISEHTSQPNRDFSVQVESYEQLRCLFRFIEHCCCSGHFLKKMGNQIRQK</sequence>
<feature type="compositionally biased region" description="Polar residues" evidence="1">
    <location>
        <begin position="669"/>
        <end position="681"/>
    </location>
</feature>
<comment type="caution">
    <text evidence="2">The sequence shown here is derived from an EMBL/GenBank/DDBJ whole genome shotgun (WGS) entry which is preliminary data.</text>
</comment>
<evidence type="ECO:0000256" key="1">
    <source>
        <dbReference type="SAM" id="MobiDB-lite"/>
    </source>
</evidence>
<dbReference type="EMBL" id="LUCM01011737">
    <property type="protein sequence ID" value="KAA0183530.1"/>
    <property type="molecule type" value="Genomic_DNA"/>
</dbReference>
<evidence type="ECO:0008006" key="4">
    <source>
        <dbReference type="Google" id="ProtNLM"/>
    </source>
</evidence>
<dbReference type="Gene3D" id="3.30.470.20">
    <property type="entry name" value="ATP-grasp fold, B domain"/>
    <property type="match status" value="1"/>
</dbReference>
<dbReference type="AlphaFoldDB" id="A0A8E0RN48"/>
<gene>
    <name evidence="2" type="ORF">FBUS_08261</name>
</gene>
<reference evidence="2" key="1">
    <citation type="submission" date="2019-05" db="EMBL/GenBank/DDBJ databases">
        <title>Annotation for the trematode Fasciolopsis buski.</title>
        <authorList>
            <person name="Choi Y.-J."/>
        </authorList>
    </citation>
    <scope>NUCLEOTIDE SEQUENCE</scope>
    <source>
        <strain evidence="2">HT</strain>
        <tissue evidence="2">Whole worm</tissue>
    </source>
</reference>
<evidence type="ECO:0000313" key="2">
    <source>
        <dbReference type="EMBL" id="KAA0183530.1"/>
    </source>
</evidence>
<feature type="non-terminal residue" evidence="2">
    <location>
        <position position="1"/>
    </location>
</feature>
<dbReference type="OrthoDB" id="202825at2759"/>
<organism evidence="2 3">
    <name type="scientific">Fasciolopsis buskii</name>
    <dbReference type="NCBI Taxonomy" id="27845"/>
    <lineage>
        <taxon>Eukaryota</taxon>
        <taxon>Metazoa</taxon>
        <taxon>Spiralia</taxon>
        <taxon>Lophotrochozoa</taxon>
        <taxon>Platyhelminthes</taxon>
        <taxon>Trematoda</taxon>
        <taxon>Digenea</taxon>
        <taxon>Plagiorchiida</taxon>
        <taxon>Echinostomata</taxon>
        <taxon>Echinostomatoidea</taxon>
        <taxon>Fasciolidae</taxon>
        <taxon>Fasciolopsis</taxon>
    </lineage>
</organism>